<proteinExistence type="predicted"/>
<organism evidence="1 2">
    <name type="scientific">Arthrobotrys musiformis</name>
    <dbReference type="NCBI Taxonomy" id="47236"/>
    <lineage>
        <taxon>Eukaryota</taxon>
        <taxon>Fungi</taxon>
        <taxon>Dikarya</taxon>
        <taxon>Ascomycota</taxon>
        <taxon>Pezizomycotina</taxon>
        <taxon>Orbiliomycetes</taxon>
        <taxon>Orbiliales</taxon>
        <taxon>Orbiliaceae</taxon>
        <taxon>Arthrobotrys</taxon>
    </lineage>
</organism>
<name>A0AAV9VXB0_9PEZI</name>
<dbReference type="Proteomes" id="UP001370758">
    <property type="component" value="Unassembled WGS sequence"/>
</dbReference>
<comment type="caution">
    <text evidence="1">The sequence shown here is derived from an EMBL/GenBank/DDBJ whole genome shotgun (WGS) entry which is preliminary data.</text>
</comment>
<dbReference type="AlphaFoldDB" id="A0AAV9VXB0"/>
<protein>
    <submittedName>
        <fullName evidence="1">Uncharacterized protein</fullName>
    </submittedName>
</protein>
<accession>A0AAV9VXB0</accession>
<gene>
    <name evidence="1" type="ORF">TWF481_011041</name>
</gene>
<reference evidence="1 2" key="1">
    <citation type="submission" date="2023-08" db="EMBL/GenBank/DDBJ databases">
        <authorList>
            <person name="Palmer J.M."/>
        </authorList>
    </citation>
    <scope>NUCLEOTIDE SEQUENCE [LARGE SCALE GENOMIC DNA]</scope>
    <source>
        <strain evidence="1 2">TWF481</strain>
    </source>
</reference>
<dbReference type="EMBL" id="JAVHJL010000008">
    <property type="protein sequence ID" value="KAK6498449.1"/>
    <property type="molecule type" value="Genomic_DNA"/>
</dbReference>
<evidence type="ECO:0000313" key="2">
    <source>
        <dbReference type="Proteomes" id="UP001370758"/>
    </source>
</evidence>
<evidence type="ECO:0000313" key="1">
    <source>
        <dbReference type="EMBL" id="KAK6498449.1"/>
    </source>
</evidence>
<sequence>MGIKDLWAAFTIKAPQVPEYLELAEAASEKHPKKKMVVKAIRIELDTMSQEYKDRVSKAKKSKGD</sequence>
<keyword evidence="2" id="KW-1185">Reference proteome</keyword>